<dbReference type="AlphaFoldDB" id="H3NQH1"/>
<dbReference type="GeneID" id="96999524"/>
<dbReference type="PANTHER" id="PTHR32502">
    <property type="entry name" value="N-ACETYLGALACTOSAMINE PERMEASE II COMPONENT-RELATED"/>
    <property type="match status" value="1"/>
</dbReference>
<dbReference type="InterPro" id="IPR004704">
    <property type="entry name" value="PTS_IID_man"/>
</dbReference>
<feature type="transmembrane region" description="Helical" evidence="1">
    <location>
        <begin position="231"/>
        <end position="249"/>
    </location>
</feature>
<dbReference type="HOGENOM" id="CLU_060742_0_0_9"/>
<reference evidence="2 3" key="1">
    <citation type="submission" date="2012-01" db="EMBL/GenBank/DDBJ databases">
        <title>The Genome Sequence of Helcococcus kunzii ATCC 51366.</title>
        <authorList>
            <consortium name="The Broad Institute Genome Sequencing Platform"/>
            <person name="Earl A."/>
            <person name="Ward D."/>
            <person name="Feldgarden M."/>
            <person name="Gevers D."/>
            <person name="Huys G."/>
            <person name="Young S.K."/>
            <person name="Zeng Q."/>
            <person name="Gargeya S."/>
            <person name="Fitzgerald M."/>
            <person name="Haas B."/>
            <person name="Abouelleil A."/>
            <person name="Alvarado L."/>
            <person name="Arachchi H.M."/>
            <person name="Berlin A."/>
            <person name="Chapman S.B."/>
            <person name="Gearin G."/>
            <person name="Goldberg J."/>
            <person name="Griggs A."/>
            <person name="Gujja S."/>
            <person name="Hansen M."/>
            <person name="Heiman D."/>
            <person name="Howarth C."/>
            <person name="Larimer J."/>
            <person name="Lui A."/>
            <person name="MacDonald P.J.P."/>
            <person name="McCowen C."/>
            <person name="Montmayeur A."/>
            <person name="Murphy C."/>
            <person name="Neiman D."/>
            <person name="Pearson M."/>
            <person name="Priest M."/>
            <person name="Roberts A."/>
            <person name="Saif S."/>
            <person name="Shea T."/>
            <person name="Sisk P."/>
            <person name="Stolte C."/>
            <person name="Sykes S."/>
            <person name="Wortman J."/>
            <person name="Nusbaum C."/>
            <person name="Birren B."/>
        </authorList>
    </citation>
    <scope>NUCLEOTIDE SEQUENCE [LARGE SCALE GENOMIC DNA]</scope>
    <source>
        <strain evidence="2 3">ATCC 51366</strain>
    </source>
</reference>
<evidence type="ECO:0000313" key="3">
    <source>
        <dbReference type="Proteomes" id="UP000004191"/>
    </source>
</evidence>
<protein>
    <recommendedName>
        <fullName evidence="4">PTS system, mannose/fructose/sorbose family, IID component</fullName>
    </recommendedName>
</protein>
<feature type="transmembrane region" description="Helical" evidence="1">
    <location>
        <begin position="142"/>
        <end position="159"/>
    </location>
</feature>
<comment type="caution">
    <text evidence="2">The sequence shown here is derived from an EMBL/GenBank/DDBJ whole genome shotgun (WGS) entry which is preliminary data.</text>
</comment>
<dbReference type="Proteomes" id="UP000004191">
    <property type="component" value="Unassembled WGS sequence"/>
</dbReference>
<dbReference type="RefSeq" id="WP_005399097.1">
    <property type="nucleotide sequence ID" value="NZ_JH601088.1"/>
</dbReference>
<evidence type="ECO:0000313" key="2">
    <source>
        <dbReference type="EMBL" id="EHR32301.1"/>
    </source>
</evidence>
<name>H3NQH1_9FIRM</name>
<keyword evidence="1" id="KW-0472">Membrane</keyword>
<dbReference type="eggNOG" id="COG3716">
    <property type="taxonomic scope" value="Bacteria"/>
</dbReference>
<dbReference type="PROSITE" id="PS51108">
    <property type="entry name" value="PTS_EIID"/>
    <property type="match status" value="1"/>
</dbReference>
<proteinExistence type="predicted"/>
<dbReference type="PANTHER" id="PTHR32502:SF23">
    <property type="entry name" value="TRANSPORT PROTEIN, PTS SYSTEM"/>
    <property type="match status" value="1"/>
</dbReference>
<keyword evidence="1" id="KW-0812">Transmembrane</keyword>
<dbReference type="STRING" id="883114.HMPREF9709_01582"/>
<dbReference type="EMBL" id="AGEI01000029">
    <property type="protein sequence ID" value="EHR32301.1"/>
    <property type="molecule type" value="Genomic_DNA"/>
</dbReference>
<feature type="transmembrane region" description="Helical" evidence="1">
    <location>
        <begin position="193"/>
        <end position="211"/>
    </location>
</feature>
<dbReference type="InterPro" id="IPR050303">
    <property type="entry name" value="GatZ_KbaZ_carbometab"/>
</dbReference>
<organism evidence="2 3">
    <name type="scientific">Helcococcus kunzii ATCC 51366</name>
    <dbReference type="NCBI Taxonomy" id="883114"/>
    <lineage>
        <taxon>Bacteria</taxon>
        <taxon>Bacillati</taxon>
        <taxon>Bacillota</taxon>
        <taxon>Tissierellia</taxon>
        <taxon>Tissierellales</taxon>
        <taxon>Peptoniphilaceae</taxon>
        <taxon>Helcococcus</taxon>
    </lineage>
</organism>
<gene>
    <name evidence="2" type="ORF">HMPREF9709_01582</name>
</gene>
<dbReference type="PATRIC" id="fig|883114.3.peg.1579"/>
<evidence type="ECO:0000256" key="1">
    <source>
        <dbReference type="SAM" id="Phobius"/>
    </source>
</evidence>
<dbReference type="OrthoDB" id="9795582at2"/>
<dbReference type="GO" id="GO:0005886">
    <property type="term" value="C:plasma membrane"/>
    <property type="evidence" value="ECO:0007669"/>
    <property type="project" value="TreeGrafter"/>
</dbReference>
<accession>H3NQH1</accession>
<dbReference type="GO" id="GO:0009401">
    <property type="term" value="P:phosphoenolpyruvate-dependent sugar phosphotransferase system"/>
    <property type="evidence" value="ECO:0007669"/>
    <property type="project" value="InterPro"/>
</dbReference>
<sequence length="274" mass="30312">MTDKVKELTMEERQMLNKLFWRSHLVFVSFNMVKMEANGFTLTMSPVIEKVYKDNPEERIKAYKRHQNFFNTHAVPFSFIAGISAAMEKQKAETGKIDGKTIESVKTALMGPTAGMFDSIFFNLIRIVAAGIGIGLASQGNWIGVLIFILLYGVLQSVAKRYLVFAGYKLGGNFIEQIYESGLIKPLTKASSILAIIMVGAMTAQMVNVPLDWTLTVGEASVSVNEVLDQIFPGLLSVVLMYILVKLIYKGIRPTYLVIGIIVLSLLLAALGLF</sequence>
<feature type="transmembrane region" description="Helical" evidence="1">
    <location>
        <begin position="116"/>
        <end position="136"/>
    </location>
</feature>
<feature type="transmembrane region" description="Helical" evidence="1">
    <location>
        <begin position="256"/>
        <end position="273"/>
    </location>
</feature>
<keyword evidence="1" id="KW-1133">Transmembrane helix</keyword>
<dbReference type="Pfam" id="PF03613">
    <property type="entry name" value="EIID-AGA"/>
    <property type="match status" value="1"/>
</dbReference>
<evidence type="ECO:0008006" key="4">
    <source>
        <dbReference type="Google" id="ProtNLM"/>
    </source>
</evidence>
<keyword evidence="3" id="KW-1185">Reference proteome</keyword>